<gene>
    <name evidence="9" type="ORF">E5A74_08860</name>
</gene>
<dbReference type="EMBL" id="SRXU01000003">
    <property type="protein sequence ID" value="TGX43266.1"/>
    <property type="molecule type" value="Genomic_DNA"/>
</dbReference>
<keyword evidence="10" id="KW-1185">Reference proteome</keyword>
<feature type="chain" id="PRO_5020842343" evidence="7">
    <location>
        <begin position="18"/>
        <end position="566"/>
    </location>
</feature>
<keyword evidence="7" id="KW-0732">Signal</keyword>
<evidence type="ECO:0000256" key="1">
    <source>
        <dbReference type="ARBA" id="ARBA00009865"/>
    </source>
</evidence>
<proteinExistence type="inferred from homology"/>
<dbReference type="Pfam" id="PF17851">
    <property type="entry name" value="GH43_C2"/>
    <property type="match status" value="1"/>
</dbReference>
<evidence type="ECO:0000256" key="6">
    <source>
        <dbReference type="RuleBase" id="RU361187"/>
    </source>
</evidence>
<evidence type="ECO:0000256" key="5">
    <source>
        <dbReference type="PIRSR" id="PIRSR606710-2"/>
    </source>
</evidence>
<keyword evidence="2 6" id="KW-0378">Hydrolase</keyword>
<dbReference type="Pfam" id="PF04616">
    <property type="entry name" value="Glyco_hydro_43"/>
    <property type="match status" value="1"/>
</dbReference>
<feature type="domain" description="Beta-xylosidase C-terminal Concanavalin A-like" evidence="8">
    <location>
        <begin position="373"/>
        <end position="563"/>
    </location>
</feature>
<evidence type="ECO:0000313" key="10">
    <source>
        <dbReference type="Proteomes" id="UP000309848"/>
    </source>
</evidence>
<dbReference type="RefSeq" id="WP_135983924.1">
    <property type="nucleotide sequence ID" value="NZ_JAASQM010000002.1"/>
</dbReference>
<evidence type="ECO:0000256" key="2">
    <source>
        <dbReference type="ARBA" id="ARBA00022801"/>
    </source>
</evidence>
<dbReference type="GO" id="GO:0005975">
    <property type="term" value="P:carbohydrate metabolic process"/>
    <property type="evidence" value="ECO:0007669"/>
    <property type="project" value="InterPro"/>
</dbReference>
<organism evidence="9 10">
    <name type="scientific">Sphingomonas naasensis</name>
    <dbReference type="NCBI Taxonomy" id="1344951"/>
    <lineage>
        <taxon>Bacteria</taxon>
        <taxon>Pseudomonadati</taxon>
        <taxon>Pseudomonadota</taxon>
        <taxon>Alphaproteobacteria</taxon>
        <taxon>Sphingomonadales</taxon>
        <taxon>Sphingomonadaceae</taxon>
        <taxon>Sphingomonas</taxon>
    </lineage>
</organism>
<keyword evidence="3 6" id="KW-0326">Glycosidase</keyword>
<dbReference type="SUPFAM" id="SSF75005">
    <property type="entry name" value="Arabinanase/levansucrase/invertase"/>
    <property type="match status" value="1"/>
</dbReference>
<dbReference type="InterPro" id="IPR041542">
    <property type="entry name" value="GH43_C2"/>
</dbReference>
<dbReference type="AlphaFoldDB" id="A0A4S1WPT1"/>
<dbReference type="OrthoDB" id="9801455at2"/>
<evidence type="ECO:0000313" key="9">
    <source>
        <dbReference type="EMBL" id="TGX43266.1"/>
    </source>
</evidence>
<evidence type="ECO:0000256" key="3">
    <source>
        <dbReference type="ARBA" id="ARBA00023295"/>
    </source>
</evidence>
<dbReference type="Gene3D" id="2.115.10.20">
    <property type="entry name" value="Glycosyl hydrolase domain, family 43"/>
    <property type="match status" value="1"/>
</dbReference>
<evidence type="ECO:0000256" key="4">
    <source>
        <dbReference type="PIRSR" id="PIRSR606710-1"/>
    </source>
</evidence>
<dbReference type="CDD" id="cd18617">
    <property type="entry name" value="GH43_XynB-like"/>
    <property type="match status" value="1"/>
</dbReference>
<feature type="site" description="Important for catalytic activity, responsible for pKa modulation of the active site Glu and correct orientation of both the proton donor and substrate" evidence="5">
    <location>
        <position position="164"/>
    </location>
</feature>
<name>A0A4S1WPT1_9SPHN</name>
<reference evidence="9 10" key="1">
    <citation type="submission" date="2019-04" db="EMBL/GenBank/DDBJ databases">
        <title>Sphingomonas psychrotolerans sp. nov., isolated from soil in the Tianshan Mountains, Xinjiang, China.</title>
        <authorList>
            <person name="Luo Y."/>
            <person name="Sheng H."/>
        </authorList>
    </citation>
    <scope>NUCLEOTIDE SEQUENCE [LARGE SCALE GENOMIC DNA]</scope>
    <source>
        <strain evidence="9 10">KIS18-15</strain>
    </source>
</reference>
<dbReference type="InterPro" id="IPR023296">
    <property type="entry name" value="Glyco_hydro_beta-prop_sf"/>
</dbReference>
<comment type="caution">
    <text evidence="9">The sequence shown here is derived from an EMBL/GenBank/DDBJ whole genome shotgun (WGS) entry which is preliminary data.</text>
</comment>
<dbReference type="GO" id="GO:0004553">
    <property type="term" value="F:hydrolase activity, hydrolyzing O-glycosyl compounds"/>
    <property type="evidence" value="ECO:0007669"/>
    <property type="project" value="InterPro"/>
</dbReference>
<dbReference type="Proteomes" id="UP000309848">
    <property type="component" value="Unassembled WGS sequence"/>
</dbReference>
<dbReference type="PANTHER" id="PTHR42812">
    <property type="entry name" value="BETA-XYLOSIDASE"/>
    <property type="match status" value="1"/>
</dbReference>
<sequence>MKSLAPLALLLASPAAAQPVASFDWFQYRGEDPVDRAHQPGPGEYRNPILQGFYPDPGVTRVGSDFYLVTSTFGYFPGIPVFHSRDLVSWTQIGNAIDRPEQLDFKQLGLSRGVFAPTIQAKAGTFYILNTCVDCGGNFVISAKNPAGPWSDPVWLPDLEGGIDPSLFFDADGKTWILNNGPPEGAPEYQGHRAIWIQQFDLKTLKTIGPRTVLVNGGVDFSKKPIWIEGPHILKKDGWYYLSCAEGGTAEGHSQVILRSKTVTGPYEANPDNPILTQRDLPRDRANPITSAGHAQLVTTPDGKWWATFLAVRPYQGDFYSTGRETFLMPVRWENGWPRITDPGQAIPWTHARPALPPQPASPVPTNGGFAVRDDFDEAKLPAYWMMLRNPRTSWFALADGSVQLQARPVGLGDKGNPSFLARRQQHANAAAETVVRFTPEKDGDRAGIAVFQNDDYWFFLGLKQVAGKLVVALDRREGPDAAAAGETIAAVDAASFGIAPGKPLALRIEVQGNRYAFSYARLLGSPDTPMLAWRPLTRLTTDALTTKVAGGFIGSTFGIFAGSGE</sequence>
<dbReference type="Gene3D" id="2.60.120.200">
    <property type="match status" value="1"/>
</dbReference>
<accession>A0A4S1WPT1</accession>
<dbReference type="PANTHER" id="PTHR42812:SF12">
    <property type="entry name" value="BETA-XYLOSIDASE-RELATED"/>
    <property type="match status" value="1"/>
</dbReference>
<dbReference type="InterPro" id="IPR006710">
    <property type="entry name" value="Glyco_hydro_43"/>
</dbReference>
<protein>
    <submittedName>
        <fullName evidence="9">Glycoside hydrolase family 43 protein</fullName>
    </submittedName>
</protein>
<feature type="active site" description="Proton acceptor" evidence="4">
    <location>
        <position position="56"/>
    </location>
</feature>
<dbReference type="InterPro" id="IPR051795">
    <property type="entry name" value="Glycosyl_Hydrlase_43"/>
</dbReference>
<evidence type="ECO:0000259" key="8">
    <source>
        <dbReference type="Pfam" id="PF17851"/>
    </source>
</evidence>
<feature type="signal peptide" evidence="7">
    <location>
        <begin position="1"/>
        <end position="17"/>
    </location>
</feature>
<comment type="similarity">
    <text evidence="1 6">Belongs to the glycosyl hydrolase 43 family.</text>
</comment>
<dbReference type="SUPFAM" id="SSF49899">
    <property type="entry name" value="Concanavalin A-like lectins/glucanases"/>
    <property type="match status" value="1"/>
</dbReference>
<dbReference type="InterPro" id="IPR013320">
    <property type="entry name" value="ConA-like_dom_sf"/>
</dbReference>
<feature type="active site" description="Proton donor" evidence="4">
    <location>
        <position position="229"/>
    </location>
</feature>
<evidence type="ECO:0000256" key="7">
    <source>
        <dbReference type="SAM" id="SignalP"/>
    </source>
</evidence>